<feature type="transmembrane region" description="Helical" evidence="8">
    <location>
        <begin position="184"/>
        <end position="206"/>
    </location>
</feature>
<comment type="catalytic activity">
    <reaction evidence="1">
        <text>ATP + protein L-histidine = ADP + protein N-phospho-L-histidine.</text>
        <dbReference type="EC" id="2.7.13.3"/>
    </reaction>
</comment>
<dbReference type="SUPFAM" id="SSF55874">
    <property type="entry name" value="ATPase domain of HSP90 chaperone/DNA topoisomerase II/histidine kinase"/>
    <property type="match status" value="1"/>
</dbReference>
<dbReference type="InterPro" id="IPR050640">
    <property type="entry name" value="Bact_2-comp_sensor_kinase"/>
</dbReference>
<evidence type="ECO:0000256" key="3">
    <source>
        <dbReference type="ARBA" id="ARBA00012438"/>
    </source>
</evidence>
<organism evidence="11 12">
    <name type="scientific">Geosporobacter ferrireducens</name>
    <dbReference type="NCBI Taxonomy" id="1424294"/>
    <lineage>
        <taxon>Bacteria</taxon>
        <taxon>Bacillati</taxon>
        <taxon>Bacillota</taxon>
        <taxon>Clostridia</taxon>
        <taxon>Peptostreptococcales</taxon>
        <taxon>Thermotaleaceae</taxon>
        <taxon>Geosporobacter</taxon>
    </lineage>
</organism>
<dbReference type="SUPFAM" id="SSF158472">
    <property type="entry name" value="HAMP domain-like"/>
    <property type="match status" value="1"/>
</dbReference>
<dbReference type="SMART" id="SM00304">
    <property type="entry name" value="HAMP"/>
    <property type="match status" value="1"/>
</dbReference>
<feature type="domain" description="Histidine kinase" evidence="9">
    <location>
        <begin position="314"/>
        <end position="497"/>
    </location>
</feature>
<evidence type="ECO:0000256" key="4">
    <source>
        <dbReference type="ARBA" id="ARBA00022553"/>
    </source>
</evidence>
<dbReference type="InterPro" id="IPR005467">
    <property type="entry name" value="His_kinase_dom"/>
</dbReference>
<name>A0A1D8GIM8_9FIRM</name>
<evidence type="ECO:0000313" key="11">
    <source>
        <dbReference type="EMBL" id="AOT70751.1"/>
    </source>
</evidence>
<dbReference type="KEGG" id="gfe:Gferi_14900"/>
<dbReference type="EMBL" id="CP017269">
    <property type="protein sequence ID" value="AOT70751.1"/>
    <property type="molecule type" value="Genomic_DNA"/>
</dbReference>
<evidence type="ECO:0000256" key="5">
    <source>
        <dbReference type="ARBA" id="ARBA00022679"/>
    </source>
</evidence>
<dbReference type="PROSITE" id="PS50885">
    <property type="entry name" value="HAMP"/>
    <property type="match status" value="1"/>
</dbReference>
<evidence type="ECO:0000256" key="2">
    <source>
        <dbReference type="ARBA" id="ARBA00004370"/>
    </source>
</evidence>
<evidence type="ECO:0000256" key="1">
    <source>
        <dbReference type="ARBA" id="ARBA00000085"/>
    </source>
</evidence>
<evidence type="ECO:0000259" key="10">
    <source>
        <dbReference type="PROSITE" id="PS50885"/>
    </source>
</evidence>
<feature type="transmembrane region" description="Helical" evidence="8">
    <location>
        <begin position="16"/>
        <end position="35"/>
    </location>
</feature>
<protein>
    <recommendedName>
        <fullName evidence="3">histidine kinase</fullName>
        <ecNumber evidence="3">2.7.13.3</ecNumber>
    </recommendedName>
</protein>
<evidence type="ECO:0000256" key="8">
    <source>
        <dbReference type="SAM" id="Phobius"/>
    </source>
</evidence>
<keyword evidence="8" id="KW-1133">Transmembrane helix</keyword>
<dbReference type="InterPro" id="IPR010559">
    <property type="entry name" value="Sig_transdc_His_kin_internal"/>
</dbReference>
<evidence type="ECO:0000313" key="12">
    <source>
        <dbReference type="Proteomes" id="UP000095743"/>
    </source>
</evidence>
<dbReference type="InterPro" id="IPR003660">
    <property type="entry name" value="HAMP_dom"/>
</dbReference>
<dbReference type="PROSITE" id="PS50109">
    <property type="entry name" value="HIS_KIN"/>
    <property type="match status" value="1"/>
</dbReference>
<dbReference type="InterPro" id="IPR003594">
    <property type="entry name" value="HATPase_dom"/>
</dbReference>
<evidence type="ECO:0000259" key="9">
    <source>
        <dbReference type="PROSITE" id="PS50109"/>
    </source>
</evidence>
<dbReference type="Pfam" id="PF02518">
    <property type="entry name" value="HATPase_c"/>
    <property type="match status" value="1"/>
</dbReference>
<keyword evidence="12" id="KW-1185">Reference proteome</keyword>
<dbReference type="STRING" id="1424294.Gferi_14900"/>
<dbReference type="InterPro" id="IPR036890">
    <property type="entry name" value="HATPase_C_sf"/>
</dbReference>
<evidence type="ECO:0000256" key="6">
    <source>
        <dbReference type="ARBA" id="ARBA00022777"/>
    </source>
</evidence>
<reference evidence="11 12" key="1">
    <citation type="submission" date="2016-09" db="EMBL/GenBank/DDBJ databases">
        <title>Genomic analysis reveals versatility of anaerobic energy metabolism of Geosporobacter ferrireducens IRF9 of phylum Firmicutes.</title>
        <authorList>
            <person name="Kim S.-J."/>
        </authorList>
    </citation>
    <scope>NUCLEOTIDE SEQUENCE [LARGE SCALE GENOMIC DNA]</scope>
    <source>
        <strain evidence="11 12">IRF9</strain>
    </source>
</reference>
<dbReference type="Gene3D" id="6.10.340.10">
    <property type="match status" value="1"/>
</dbReference>
<evidence type="ECO:0000256" key="7">
    <source>
        <dbReference type="ARBA" id="ARBA00023012"/>
    </source>
</evidence>
<dbReference type="OrthoDB" id="9809348at2"/>
<dbReference type="EC" id="2.7.13.3" evidence="3"/>
<dbReference type="Proteomes" id="UP000095743">
    <property type="component" value="Chromosome"/>
</dbReference>
<dbReference type="GO" id="GO:0000155">
    <property type="term" value="F:phosphorelay sensor kinase activity"/>
    <property type="evidence" value="ECO:0007669"/>
    <property type="project" value="InterPro"/>
</dbReference>
<proteinExistence type="predicted"/>
<keyword evidence="4" id="KW-0597">Phosphoprotein</keyword>
<keyword evidence="8" id="KW-0472">Membrane</keyword>
<dbReference type="Gene3D" id="3.30.565.10">
    <property type="entry name" value="Histidine kinase-like ATPase, C-terminal domain"/>
    <property type="match status" value="1"/>
</dbReference>
<keyword evidence="6" id="KW-0418">Kinase</keyword>
<dbReference type="PANTHER" id="PTHR34220:SF7">
    <property type="entry name" value="SENSOR HISTIDINE KINASE YPDA"/>
    <property type="match status" value="1"/>
</dbReference>
<accession>A0A1D8GIM8</accession>
<feature type="domain" description="HAMP" evidence="10">
    <location>
        <begin position="206"/>
        <end position="259"/>
    </location>
</feature>
<keyword evidence="7" id="KW-0902">Two-component regulatory system</keyword>
<dbReference type="RefSeq" id="WP_069977859.1">
    <property type="nucleotide sequence ID" value="NZ_CP017269.1"/>
</dbReference>
<sequence>MNKDIFHFTGIRKKLIAYYLITTVLLGVTSVFSYYNARIVLTGLKTIIRDYVYLNSLNNDVNALMTEVEEYLTTKSSESILNYYTTLNALQEKSRNIPRKAVYDLDSLMLKDIGYMIDELLNETDHAVRAKRGRISSEYIAHFSRANQISEYIKFYINTLLNRKLQKGSLGYDEITKSLTVVSYINLTIIILSVFINIFLAIFFTYRLTKPIVDLSHSAERISKGDFDIQPTKIETDDEISILAAAFDKMVISIKNYIDEIKKQAEFENRLKEQEMQNFKMKSLLKDAELKSLQSQIHPHFLFNTLNAASQLSMMEGADRASEFIENIAELFRYNLRRLDEPVTLADEVKYVKNYMYILKTRFGDRIQFFEDIEEDVMGVKIPCTILQPIVENAYIHGLENMERNGAIYLNVRKQSSEIHIEIIDNGMGMDKDRVKSILFMDAKEDLSRRHVTGIGIHNVIDRLRLFYNIADIHDVIEIESKLGYGTKITLKIPYLEGVKEDDKAFNR</sequence>
<dbReference type="CDD" id="cd06225">
    <property type="entry name" value="HAMP"/>
    <property type="match status" value="1"/>
</dbReference>
<keyword evidence="5" id="KW-0808">Transferase</keyword>
<dbReference type="PANTHER" id="PTHR34220">
    <property type="entry name" value="SENSOR HISTIDINE KINASE YPDA"/>
    <property type="match status" value="1"/>
</dbReference>
<dbReference type="Pfam" id="PF00672">
    <property type="entry name" value="HAMP"/>
    <property type="match status" value="1"/>
</dbReference>
<keyword evidence="8" id="KW-0812">Transmembrane</keyword>
<comment type="subcellular location">
    <subcellularLocation>
        <location evidence="2">Membrane</location>
    </subcellularLocation>
</comment>
<dbReference type="Pfam" id="PF06580">
    <property type="entry name" value="His_kinase"/>
    <property type="match status" value="1"/>
</dbReference>
<dbReference type="AlphaFoldDB" id="A0A1D8GIM8"/>
<gene>
    <name evidence="11" type="ORF">Gferi_14900</name>
</gene>
<dbReference type="GO" id="GO:0016020">
    <property type="term" value="C:membrane"/>
    <property type="evidence" value="ECO:0007669"/>
    <property type="project" value="UniProtKB-SubCell"/>
</dbReference>